<proteinExistence type="predicted"/>
<reference evidence="1" key="1">
    <citation type="submission" date="2024-01" db="EMBL/GenBank/DDBJ databases">
        <title>The genome sequence of Micromonospora mangrovi CCTCC AA 2012012.</title>
        <authorList>
            <person name="Gao J."/>
        </authorList>
    </citation>
    <scope>NUCLEOTIDE SEQUENCE</scope>
    <source>
        <strain evidence="1">CCTCC AA 2012012</strain>
    </source>
</reference>
<sequence>MLRIFTAADRAHAALLGEELLELLLPHPVAAAQMVFPRPAVQPDLALLALLVVARLAVSAVATSPRPVTGKVIERFRLTTCRAAAVTIRNHRQLANLPTLLLLQTLGVARLGAHVEARLAIAAATIRPTGVRTELIERLPLIAVSATTMSVSII</sequence>
<evidence type="ECO:0008006" key="3">
    <source>
        <dbReference type="Google" id="ProtNLM"/>
    </source>
</evidence>
<dbReference type="EMBL" id="CP159342">
    <property type="protein sequence ID" value="XCH77568.1"/>
    <property type="molecule type" value="Genomic_DNA"/>
</dbReference>
<gene>
    <name evidence="2" type="ORF">ABUL08_06605</name>
    <name evidence="1" type="ORF">VK199_06560</name>
</gene>
<evidence type="ECO:0000313" key="1">
    <source>
        <dbReference type="EMBL" id="XBP96857.1"/>
    </source>
</evidence>
<name>A0AAU8HPS0_9ACTN</name>
<reference evidence="2" key="2">
    <citation type="submission" date="2024-06" db="EMBL/GenBank/DDBJ databases">
        <title>Micromonospora mangrovi CCTCC AA 2012012 genome sequences.</title>
        <authorList>
            <person name="Gao J."/>
        </authorList>
    </citation>
    <scope>NUCLEOTIDE SEQUENCE</scope>
    <source>
        <strain evidence="2">CCTCC AA 2012012</strain>
    </source>
</reference>
<protein>
    <recommendedName>
        <fullName evidence="3">Secreted protein</fullName>
    </recommendedName>
</protein>
<dbReference type="EMBL" id="CP157762">
    <property type="protein sequence ID" value="XBP96857.1"/>
    <property type="molecule type" value="Genomic_DNA"/>
</dbReference>
<evidence type="ECO:0000313" key="2">
    <source>
        <dbReference type="EMBL" id="XCH77568.1"/>
    </source>
</evidence>
<dbReference type="RefSeq" id="WP_350938944.1">
    <property type="nucleotide sequence ID" value="NZ_CP157762.1"/>
</dbReference>
<dbReference type="AlphaFoldDB" id="A0AAU8HPS0"/>
<accession>A0AAU8HPS0</accession>
<organism evidence="2">
    <name type="scientific">Micromonospora sp. CCTCC AA 2012012</name>
    <dbReference type="NCBI Taxonomy" id="3111921"/>
    <lineage>
        <taxon>Bacteria</taxon>
        <taxon>Bacillati</taxon>
        <taxon>Actinomycetota</taxon>
        <taxon>Actinomycetes</taxon>
        <taxon>Micromonosporales</taxon>
        <taxon>Micromonosporaceae</taxon>
        <taxon>Micromonospora</taxon>
    </lineage>
</organism>